<dbReference type="AlphaFoldDB" id="A0A117KH25"/>
<evidence type="ECO:0000256" key="3">
    <source>
        <dbReference type="PIRSR" id="PIRSR607837-1"/>
    </source>
</evidence>
<dbReference type="EMBL" id="LQBQ01000001">
    <property type="protein sequence ID" value="KUJ85875.1"/>
    <property type="molecule type" value="Genomic_DNA"/>
</dbReference>
<dbReference type="OrthoDB" id="9807509at2"/>
<evidence type="ECO:0000313" key="4">
    <source>
        <dbReference type="EMBL" id="KUJ85875.1"/>
    </source>
</evidence>
<dbReference type="Gene3D" id="1.20.120.450">
    <property type="entry name" value="dinb family like domain"/>
    <property type="match status" value="1"/>
</dbReference>
<dbReference type="PANTHER" id="PTHR37302">
    <property type="entry name" value="SLR1116 PROTEIN"/>
    <property type="match status" value="1"/>
</dbReference>
<evidence type="ECO:0000313" key="5">
    <source>
        <dbReference type="Proteomes" id="UP000053791"/>
    </source>
</evidence>
<dbReference type="PANTHER" id="PTHR37302:SF1">
    <property type="entry name" value="PROTEIN DINB"/>
    <property type="match status" value="1"/>
</dbReference>
<keyword evidence="2 3" id="KW-0479">Metal-binding</keyword>
<dbReference type="GO" id="GO:0046872">
    <property type="term" value="F:metal ion binding"/>
    <property type="evidence" value="ECO:0007669"/>
    <property type="project" value="UniProtKB-KW"/>
</dbReference>
<reference evidence="4 5" key="1">
    <citation type="submission" date="2015-12" db="EMBL/GenBank/DDBJ databases">
        <authorList>
            <person name="Shamseldin A."/>
            <person name="Moawad H."/>
            <person name="Abd El-Rahim W.M."/>
            <person name="Sadowsky M.J."/>
        </authorList>
    </citation>
    <scope>NUCLEOTIDE SEQUENCE [LARGE SCALE GENOMIC DNA]</scope>
    <source>
        <strain evidence="4 5">ZGT118</strain>
    </source>
</reference>
<evidence type="ECO:0000256" key="2">
    <source>
        <dbReference type="ARBA" id="ARBA00022723"/>
    </source>
</evidence>
<sequence>MISAEFARQMARYNAWQNRQLAGCLAALDPKELTKDRGAFFGSILGTANHLLWADWLWVSRFDGGPEPGGGIPESVSICADLEEWRPTRLQTDARIADWVDKLEDAALTGELTWHSAVLGQDVTRPYALCVVHFFNHQTHHRGQLHQMLTEAGAEAPVSDLVFMPEEP</sequence>
<accession>A0A117KH25</accession>
<feature type="binding site" evidence="3">
    <location>
        <position position="141"/>
    </location>
    <ligand>
        <name>a divalent metal cation</name>
        <dbReference type="ChEBI" id="CHEBI:60240"/>
    </ligand>
</feature>
<evidence type="ECO:0000256" key="1">
    <source>
        <dbReference type="ARBA" id="ARBA00008635"/>
    </source>
</evidence>
<gene>
    <name evidence="4" type="ORF">AVO45_02535</name>
</gene>
<dbReference type="SUPFAM" id="SSF109854">
    <property type="entry name" value="DinB/YfiT-like putative metalloenzymes"/>
    <property type="match status" value="1"/>
</dbReference>
<dbReference type="InterPro" id="IPR034660">
    <property type="entry name" value="DinB/YfiT-like"/>
</dbReference>
<dbReference type="STRING" id="1685379.AVO45_02535"/>
<comment type="similarity">
    <text evidence="1">Belongs to the DinB family.</text>
</comment>
<proteinExistence type="inferred from homology"/>
<dbReference type="InterPro" id="IPR007837">
    <property type="entry name" value="DinB"/>
</dbReference>
<dbReference type="RefSeq" id="WP_068344157.1">
    <property type="nucleotide sequence ID" value="NZ_LQBQ01000001.1"/>
</dbReference>
<organism evidence="4 5">
    <name type="scientific">Ruegeria marisrubri</name>
    <dbReference type="NCBI Taxonomy" id="1685379"/>
    <lineage>
        <taxon>Bacteria</taxon>
        <taxon>Pseudomonadati</taxon>
        <taxon>Pseudomonadota</taxon>
        <taxon>Alphaproteobacteria</taxon>
        <taxon>Rhodobacterales</taxon>
        <taxon>Roseobacteraceae</taxon>
        <taxon>Ruegeria</taxon>
    </lineage>
</organism>
<dbReference type="Proteomes" id="UP000053791">
    <property type="component" value="Unassembled WGS sequence"/>
</dbReference>
<feature type="binding site" evidence="3">
    <location>
        <position position="50"/>
    </location>
    <ligand>
        <name>a divalent metal cation</name>
        <dbReference type="ChEBI" id="CHEBI:60240"/>
    </ligand>
</feature>
<dbReference type="Pfam" id="PF05163">
    <property type="entry name" value="DinB"/>
    <property type="match status" value="1"/>
</dbReference>
<name>A0A117KH25_9RHOB</name>
<comment type="caution">
    <text evidence="4">The sequence shown here is derived from an EMBL/GenBank/DDBJ whole genome shotgun (WGS) entry which is preliminary data.</text>
</comment>
<feature type="binding site" evidence="3">
    <location>
        <position position="137"/>
    </location>
    <ligand>
        <name>a divalent metal cation</name>
        <dbReference type="ChEBI" id="CHEBI:60240"/>
    </ligand>
</feature>
<keyword evidence="5" id="KW-1185">Reference proteome</keyword>
<protein>
    <submittedName>
        <fullName evidence="4">Damage-inducible protein DinB</fullName>
    </submittedName>
</protein>